<keyword evidence="10" id="KW-1185">Reference proteome</keyword>
<feature type="domain" description="H15" evidence="9">
    <location>
        <begin position="307"/>
        <end position="382"/>
    </location>
</feature>
<dbReference type="GO" id="GO:0070828">
    <property type="term" value="P:heterochromatin organization"/>
    <property type="evidence" value="ECO:0007669"/>
    <property type="project" value="TreeGrafter"/>
</dbReference>
<dbReference type="PANTHER" id="PTHR15832">
    <property type="entry name" value="SHC (SRC HOMOLOGY DOMAIN C-TERMINAL) ADAPTOR HOMOLOG"/>
    <property type="match status" value="1"/>
</dbReference>
<feature type="compositionally biased region" description="Basic residues" evidence="8">
    <location>
        <begin position="545"/>
        <end position="558"/>
    </location>
</feature>
<feature type="compositionally biased region" description="Basic and acidic residues" evidence="8">
    <location>
        <begin position="72"/>
        <end position="89"/>
    </location>
</feature>
<evidence type="ECO:0000256" key="8">
    <source>
        <dbReference type="SAM" id="MobiDB-lite"/>
    </source>
</evidence>
<name>A0A6P6KZG9_CARAU</name>
<evidence type="ECO:0000256" key="6">
    <source>
        <dbReference type="ARBA" id="ARBA00023125"/>
    </source>
</evidence>
<keyword evidence="6" id="KW-0238">DNA-binding</keyword>
<feature type="compositionally biased region" description="Acidic residues" evidence="8">
    <location>
        <begin position="62"/>
        <end position="71"/>
    </location>
</feature>
<evidence type="ECO:0000256" key="4">
    <source>
        <dbReference type="ARBA" id="ARBA00022454"/>
    </source>
</evidence>
<dbReference type="InterPro" id="IPR036390">
    <property type="entry name" value="WH_DNA-bd_sf"/>
</dbReference>
<feature type="domain" description="H15" evidence="9">
    <location>
        <begin position="221"/>
        <end position="299"/>
    </location>
</feature>
<feature type="domain" description="H15" evidence="9">
    <location>
        <begin position="140"/>
        <end position="216"/>
    </location>
</feature>
<dbReference type="GeneID" id="113055489"/>
<feature type="compositionally biased region" description="Pro residues" evidence="8">
    <location>
        <begin position="484"/>
        <end position="510"/>
    </location>
</feature>
<feature type="compositionally biased region" description="Basic and acidic residues" evidence="8">
    <location>
        <begin position="34"/>
        <end position="61"/>
    </location>
</feature>
<dbReference type="CDD" id="cd00073">
    <property type="entry name" value="H15"/>
    <property type="match status" value="1"/>
</dbReference>
<evidence type="ECO:0000256" key="2">
    <source>
        <dbReference type="ARBA" id="ARBA00004286"/>
    </source>
</evidence>
<sequence length="585" mass="64115">MPIRRSAAAPPKEDAPPANAPDGDAPAEGTATVVEKEKEKEKEKDPTPTEPETKEEKKAGDEGEEVTADDEGQAKDEGETPDEGEKTEEAATEQGKSKKKKAKDVVAKIDKEDDKGKKVKKKIPAWATISANKLASTSLSQPRVEEIMIEAIESCKERSGMSTITIMKYVMKKYPSVEMDKKTKNLYKRALKRMVQKGTVKQLKGKGFSGSFAIGKKLAASAGPKETLGESLPLIITRLCEPKEASYILIKKYLEQHFPQLNVDSRPEVLKNCLQKSVEKGYLEQITGKGASGTFQLKKAGNKVLLGGGLLEDAIVAAITAMNEPKTCSITILRKFLMERQKEQNNFFVVPNLKRTLQKCKMMGWMEQISGHGLSGSYQLSYPYYPSPAVLFPEMMAKLKQKEGQKEGQKLKRKRSDESDEESEEAAEEESEEEESDEDEPPRRNRTQRAKRTSASKARQNKRAKKVSRKPPASKKSVATAKKAPPPAKKAPPPAKKAPPPAKKAPPPAKKPAAASKAVSRKAPEPVKATPVKKAAMTSKPKTPVAKKMKSRGSKRPSPKAAKKEATESAVKAKPAARKSLRARK</sequence>
<dbReference type="Pfam" id="PF00538">
    <property type="entry name" value="Linker_histone"/>
    <property type="match status" value="3"/>
</dbReference>
<feature type="compositionally biased region" description="Basic residues" evidence="8">
    <location>
        <begin position="575"/>
        <end position="585"/>
    </location>
</feature>
<dbReference type="AlphaFoldDB" id="A0A6P6KZG9"/>
<dbReference type="GO" id="GO:0003677">
    <property type="term" value="F:DNA binding"/>
    <property type="evidence" value="ECO:0007669"/>
    <property type="project" value="UniProtKB-KW"/>
</dbReference>
<evidence type="ECO:0000256" key="1">
    <source>
        <dbReference type="ARBA" id="ARBA00004123"/>
    </source>
</evidence>
<comment type="subcellular location">
    <subcellularLocation>
        <location evidence="2">Chromosome</location>
    </subcellularLocation>
    <subcellularLocation>
        <location evidence="1">Nucleus</location>
    </subcellularLocation>
</comment>
<keyword evidence="5" id="KW-0677">Repeat</keyword>
<feature type="region of interest" description="Disordered" evidence="8">
    <location>
        <begin position="1"/>
        <end position="105"/>
    </location>
</feature>
<keyword evidence="4" id="KW-0158">Chromosome</keyword>
<dbReference type="RefSeq" id="XP_026077628.1">
    <property type="nucleotide sequence ID" value="XM_026221843.1"/>
</dbReference>
<dbReference type="InterPro" id="IPR036388">
    <property type="entry name" value="WH-like_DNA-bd_sf"/>
</dbReference>
<feature type="compositionally biased region" description="Low complexity" evidence="8">
    <location>
        <begin position="474"/>
        <end position="483"/>
    </location>
</feature>
<dbReference type="PROSITE" id="PS51504">
    <property type="entry name" value="H15"/>
    <property type="match status" value="3"/>
</dbReference>
<evidence type="ECO:0000256" key="3">
    <source>
        <dbReference type="ARBA" id="ARBA00019297"/>
    </source>
</evidence>
<protein>
    <recommendedName>
        <fullName evidence="3">Heterochromatin protein 1-binding protein 3</fullName>
    </recommendedName>
</protein>
<dbReference type="OrthoDB" id="7684689at2759"/>
<dbReference type="SMART" id="SM00526">
    <property type="entry name" value="H15"/>
    <property type="match status" value="3"/>
</dbReference>
<gene>
    <name evidence="11" type="primary">LOC113055489</name>
</gene>
<evidence type="ECO:0000256" key="5">
    <source>
        <dbReference type="ARBA" id="ARBA00022737"/>
    </source>
</evidence>
<proteinExistence type="predicted"/>
<evidence type="ECO:0000259" key="9">
    <source>
        <dbReference type="PROSITE" id="PS51504"/>
    </source>
</evidence>
<dbReference type="SUPFAM" id="SSF46785">
    <property type="entry name" value="Winged helix' DNA-binding domain"/>
    <property type="match status" value="3"/>
</dbReference>
<dbReference type="GO" id="GO:0006334">
    <property type="term" value="P:nucleosome assembly"/>
    <property type="evidence" value="ECO:0007669"/>
    <property type="project" value="InterPro"/>
</dbReference>
<evidence type="ECO:0000313" key="11">
    <source>
        <dbReference type="RefSeq" id="XP_026077628.1"/>
    </source>
</evidence>
<dbReference type="Proteomes" id="UP000515129">
    <property type="component" value="Chromosome 36"/>
</dbReference>
<dbReference type="GO" id="GO:0031491">
    <property type="term" value="F:nucleosome binding"/>
    <property type="evidence" value="ECO:0007669"/>
    <property type="project" value="TreeGrafter"/>
</dbReference>
<dbReference type="GO" id="GO:0000786">
    <property type="term" value="C:nucleosome"/>
    <property type="evidence" value="ECO:0007669"/>
    <property type="project" value="InterPro"/>
</dbReference>
<evidence type="ECO:0000313" key="10">
    <source>
        <dbReference type="Proteomes" id="UP000515129"/>
    </source>
</evidence>
<organism evidence="10 11">
    <name type="scientific">Carassius auratus</name>
    <name type="common">Goldfish</name>
    <dbReference type="NCBI Taxonomy" id="7957"/>
    <lineage>
        <taxon>Eukaryota</taxon>
        <taxon>Metazoa</taxon>
        <taxon>Chordata</taxon>
        <taxon>Craniata</taxon>
        <taxon>Vertebrata</taxon>
        <taxon>Euteleostomi</taxon>
        <taxon>Actinopterygii</taxon>
        <taxon>Neopterygii</taxon>
        <taxon>Teleostei</taxon>
        <taxon>Ostariophysi</taxon>
        <taxon>Cypriniformes</taxon>
        <taxon>Cyprinidae</taxon>
        <taxon>Cyprininae</taxon>
        <taxon>Carassius</taxon>
    </lineage>
</organism>
<feature type="compositionally biased region" description="Acidic residues" evidence="8">
    <location>
        <begin position="418"/>
        <end position="440"/>
    </location>
</feature>
<reference evidence="11" key="1">
    <citation type="submission" date="2025-08" db="UniProtKB">
        <authorList>
            <consortium name="RefSeq"/>
        </authorList>
    </citation>
    <scope>IDENTIFICATION</scope>
    <source>
        <strain evidence="11">Wakin</strain>
        <tissue evidence="11">Muscle</tissue>
    </source>
</reference>
<dbReference type="PANTHER" id="PTHR15832:SF1">
    <property type="entry name" value="HETEROCHROMATIN PROTEIN 1-BINDING PROTEIN 3"/>
    <property type="match status" value="1"/>
</dbReference>
<feature type="compositionally biased region" description="Low complexity" evidence="8">
    <location>
        <begin position="16"/>
        <end position="27"/>
    </location>
</feature>
<dbReference type="Gene3D" id="1.10.10.10">
    <property type="entry name" value="Winged helix-like DNA-binding domain superfamily/Winged helix DNA-binding domain"/>
    <property type="match status" value="3"/>
</dbReference>
<feature type="compositionally biased region" description="Basic residues" evidence="8">
    <location>
        <begin position="444"/>
        <end position="473"/>
    </location>
</feature>
<dbReference type="KEGG" id="caua:113055489"/>
<evidence type="ECO:0000256" key="7">
    <source>
        <dbReference type="ARBA" id="ARBA00023242"/>
    </source>
</evidence>
<feature type="compositionally biased region" description="Basic and acidic residues" evidence="8">
    <location>
        <begin position="401"/>
        <end position="410"/>
    </location>
</feature>
<accession>A0A6P6KZG9</accession>
<feature type="region of interest" description="Disordered" evidence="8">
    <location>
        <begin position="401"/>
        <end position="585"/>
    </location>
</feature>
<keyword evidence="7" id="KW-0539">Nucleus</keyword>
<dbReference type="InterPro" id="IPR005818">
    <property type="entry name" value="Histone_H1/H5_H15"/>
</dbReference>
<dbReference type="GO" id="GO:0005634">
    <property type="term" value="C:nucleus"/>
    <property type="evidence" value="ECO:0007669"/>
    <property type="project" value="UniProtKB-SubCell"/>
</dbReference>